<dbReference type="EMBL" id="WHWC01000011">
    <property type="protein sequence ID" value="KAG8374311.1"/>
    <property type="molecule type" value="Genomic_DNA"/>
</dbReference>
<evidence type="ECO:0000256" key="1">
    <source>
        <dbReference type="SAM" id="Phobius"/>
    </source>
</evidence>
<organism evidence="2 3">
    <name type="scientific">Buddleja alternifolia</name>
    <dbReference type="NCBI Taxonomy" id="168488"/>
    <lineage>
        <taxon>Eukaryota</taxon>
        <taxon>Viridiplantae</taxon>
        <taxon>Streptophyta</taxon>
        <taxon>Embryophyta</taxon>
        <taxon>Tracheophyta</taxon>
        <taxon>Spermatophyta</taxon>
        <taxon>Magnoliopsida</taxon>
        <taxon>eudicotyledons</taxon>
        <taxon>Gunneridae</taxon>
        <taxon>Pentapetalae</taxon>
        <taxon>asterids</taxon>
        <taxon>lamiids</taxon>
        <taxon>Lamiales</taxon>
        <taxon>Scrophulariaceae</taxon>
        <taxon>Buddlejeae</taxon>
        <taxon>Buddleja</taxon>
    </lineage>
</organism>
<dbReference type="AlphaFoldDB" id="A0AAV6X1L6"/>
<keyword evidence="1" id="KW-0472">Membrane</keyword>
<feature type="transmembrane region" description="Helical" evidence="1">
    <location>
        <begin position="95"/>
        <end position="115"/>
    </location>
</feature>
<comment type="caution">
    <text evidence="2">The sequence shown here is derived from an EMBL/GenBank/DDBJ whole genome shotgun (WGS) entry which is preliminary data.</text>
</comment>
<keyword evidence="1" id="KW-1133">Transmembrane helix</keyword>
<keyword evidence="1" id="KW-0812">Transmembrane</keyword>
<proteinExistence type="predicted"/>
<name>A0AAV6X1L6_9LAMI</name>
<reference evidence="2" key="1">
    <citation type="submission" date="2019-10" db="EMBL/GenBank/DDBJ databases">
        <authorList>
            <person name="Zhang R."/>
            <person name="Pan Y."/>
            <person name="Wang J."/>
            <person name="Ma R."/>
            <person name="Yu S."/>
        </authorList>
    </citation>
    <scope>NUCLEOTIDE SEQUENCE</scope>
    <source>
        <strain evidence="2">LA-IB0</strain>
        <tissue evidence="2">Leaf</tissue>
    </source>
</reference>
<dbReference type="PANTHER" id="PTHR34658:SF2">
    <property type="entry name" value="OS01G0151800 PROTEIN"/>
    <property type="match status" value="1"/>
</dbReference>
<protein>
    <submittedName>
        <fullName evidence="2">Uncharacterized protein</fullName>
    </submittedName>
</protein>
<evidence type="ECO:0000313" key="2">
    <source>
        <dbReference type="EMBL" id="KAG8374311.1"/>
    </source>
</evidence>
<dbReference type="Proteomes" id="UP000826271">
    <property type="component" value="Unassembled WGS sequence"/>
</dbReference>
<gene>
    <name evidence="2" type="ORF">BUALT_Bualt11G0118500</name>
</gene>
<dbReference type="PANTHER" id="PTHR34658">
    <property type="entry name" value="OS01G0151800 PROTEIN"/>
    <property type="match status" value="1"/>
</dbReference>
<evidence type="ECO:0000313" key="3">
    <source>
        <dbReference type="Proteomes" id="UP000826271"/>
    </source>
</evidence>
<accession>A0AAV6X1L6</accession>
<feature type="transmembrane region" description="Helical" evidence="1">
    <location>
        <begin position="20"/>
        <end position="40"/>
    </location>
</feature>
<sequence length="123" mass="13587">MRFTFLNSLLQKLSDPKCAVLLYAAAWTAILTAAVVMASFSSEMAFLYTISETSSMSPACRNADSVRLPLDIPSEDLCFPDGVFKRSRIDAIVPPLFATVMVVASTSMVKALGLWEDENEQRW</sequence>
<keyword evidence="3" id="KW-1185">Reference proteome</keyword>